<gene>
    <name evidence="4" type="ORF">TPC1_14440</name>
</gene>
<sequence length="206" mass="24019">ETYLKQREIYEKQRKLMTQQDSSKETIQQLTKIATQTNSAPKAVTLENSCPICMGAFVNPVVFECGHLMCNQCQEKLTLRKCPVCRQNLTNLRRIFGLNIIDEEQFDEAKIKTQQEKLSTLELRLKASLNALKENESMVYAFDQMQRNYSNAKSKIQQKIMQMEMDKLDVDYQLVKQKAIQAQEKRQVLENLVNELTNELKRSGFK</sequence>
<keyword evidence="1" id="KW-0863">Zinc-finger</keyword>
<dbReference type="AlphaFoldDB" id="A0A146KBN6"/>
<dbReference type="PROSITE" id="PS50089">
    <property type="entry name" value="ZF_RING_2"/>
    <property type="match status" value="1"/>
</dbReference>
<dbReference type="PANTHER" id="PTHR23327">
    <property type="entry name" value="RING FINGER PROTEIN 127"/>
    <property type="match status" value="1"/>
</dbReference>
<feature type="domain" description="RING-type" evidence="3">
    <location>
        <begin position="50"/>
        <end position="86"/>
    </location>
</feature>
<dbReference type="SMART" id="SM00184">
    <property type="entry name" value="RING"/>
    <property type="match status" value="1"/>
</dbReference>
<evidence type="ECO:0000256" key="2">
    <source>
        <dbReference type="SAM" id="Coils"/>
    </source>
</evidence>
<dbReference type="Gene3D" id="3.30.40.10">
    <property type="entry name" value="Zinc/RING finger domain, C3HC4 (zinc finger)"/>
    <property type="match status" value="1"/>
</dbReference>
<evidence type="ECO:0000313" key="4">
    <source>
        <dbReference type="EMBL" id="JAP93324.1"/>
    </source>
</evidence>
<dbReference type="InterPro" id="IPR001841">
    <property type="entry name" value="Znf_RING"/>
</dbReference>
<dbReference type="SUPFAM" id="SSF57850">
    <property type="entry name" value="RING/U-box"/>
    <property type="match status" value="1"/>
</dbReference>
<accession>A0A146KBN6</accession>
<keyword evidence="2" id="KW-0175">Coiled coil</keyword>
<reference evidence="4" key="1">
    <citation type="submission" date="2015-07" db="EMBL/GenBank/DDBJ databases">
        <title>Adaptation to a free-living lifestyle via gene acquisitions in the diplomonad Trepomonas sp. PC1.</title>
        <authorList>
            <person name="Xu F."/>
            <person name="Jerlstrom-Hultqvist J."/>
            <person name="Kolisko M."/>
            <person name="Simpson A.G.B."/>
            <person name="Roger A.J."/>
            <person name="Svard S.G."/>
            <person name="Andersson J.O."/>
        </authorList>
    </citation>
    <scope>NUCLEOTIDE SEQUENCE</scope>
    <source>
        <strain evidence="4">PC1</strain>
    </source>
</reference>
<feature type="coiled-coil region" evidence="2">
    <location>
        <begin position="172"/>
        <end position="202"/>
    </location>
</feature>
<feature type="non-terminal residue" evidence="4">
    <location>
        <position position="1"/>
    </location>
</feature>
<keyword evidence="1" id="KW-0479">Metal-binding</keyword>
<protein>
    <submittedName>
        <fullName evidence="4">Zinc finger and RING finger domain-containing protein</fullName>
    </submittedName>
</protein>
<evidence type="ECO:0000256" key="1">
    <source>
        <dbReference type="PROSITE-ProRule" id="PRU00175"/>
    </source>
</evidence>
<dbReference type="InterPro" id="IPR013083">
    <property type="entry name" value="Znf_RING/FYVE/PHD"/>
</dbReference>
<proteinExistence type="predicted"/>
<keyword evidence="1" id="KW-0862">Zinc</keyword>
<dbReference type="GO" id="GO:0008270">
    <property type="term" value="F:zinc ion binding"/>
    <property type="evidence" value="ECO:0007669"/>
    <property type="project" value="UniProtKB-KW"/>
</dbReference>
<dbReference type="EMBL" id="GDID01003282">
    <property type="protein sequence ID" value="JAP93324.1"/>
    <property type="molecule type" value="Transcribed_RNA"/>
</dbReference>
<name>A0A146KBN6_9EUKA</name>
<dbReference type="Pfam" id="PF13920">
    <property type="entry name" value="zf-C3HC4_3"/>
    <property type="match status" value="1"/>
</dbReference>
<evidence type="ECO:0000259" key="3">
    <source>
        <dbReference type="PROSITE" id="PS50089"/>
    </source>
</evidence>
<organism evidence="4">
    <name type="scientific">Trepomonas sp. PC1</name>
    <dbReference type="NCBI Taxonomy" id="1076344"/>
    <lineage>
        <taxon>Eukaryota</taxon>
        <taxon>Metamonada</taxon>
        <taxon>Diplomonadida</taxon>
        <taxon>Hexamitidae</taxon>
        <taxon>Hexamitinae</taxon>
        <taxon>Trepomonas</taxon>
    </lineage>
</organism>